<dbReference type="PANTHER" id="PTHR33446:SF2">
    <property type="entry name" value="PROTEIN TONB"/>
    <property type="match status" value="1"/>
</dbReference>
<dbReference type="GO" id="GO:0098797">
    <property type="term" value="C:plasma membrane protein complex"/>
    <property type="evidence" value="ECO:0007669"/>
    <property type="project" value="TreeGrafter"/>
</dbReference>
<organism evidence="12 13">
    <name type="scientific">Falsiroseomonas stagni DSM 19981</name>
    <dbReference type="NCBI Taxonomy" id="1123062"/>
    <lineage>
        <taxon>Bacteria</taxon>
        <taxon>Pseudomonadati</taxon>
        <taxon>Pseudomonadota</taxon>
        <taxon>Alphaproteobacteria</taxon>
        <taxon>Acetobacterales</taxon>
        <taxon>Roseomonadaceae</taxon>
        <taxon>Falsiroseomonas</taxon>
    </lineage>
</organism>
<evidence type="ECO:0000256" key="7">
    <source>
        <dbReference type="ARBA" id="ARBA00022927"/>
    </source>
</evidence>
<reference evidence="12 13" key="1">
    <citation type="submission" date="2016-10" db="EMBL/GenBank/DDBJ databases">
        <authorList>
            <person name="de Groot N.N."/>
        </authorList>
    </citation>
    <scope>NUCLEOTIDE SEQUENCE [LARGE SCALE GENOMIC DNA]</scope>
    <source>
        <strain evidence="12 13">DSM 19981</strain>
    </source>
</reference>
<dbReference type="GO" id="GO:0015031">
    <property type="term" value="P:protein transport"/>
    <property type="evidence" value="ECO:0007669"/>
    <property type="project" value="UniProtKB-KW"/>
</dbReference>
<dbReference type="PANTHER" id="PTHR33446">
    <property type="entry name" value="PROTEIN TONB-RELATED"/>
    <property type="match status" value="1"/>
</dbReference>
<evidence type="ECO:0000256" key="6">
    <source>
        <dbReference type="ARBA" id="ARBA00022692"/>
    </source>
</evidence>
<evidence type="ECO:0000256" key="5">
    <source>
        <dbReference type="ARBA" id="ARBA00022519"/>
    </source>
</evidence>
<dbReference type="NCBIfam" id="TIGR01352">
    <property type="entry name" value="tonB_Cterm"/>
    <property type="match status" value="1"/>
</dbReference>
<accession>A0A1I3ZSA4</accession>
<feature type="region of interest" description="Disordered" evidence="10">
    <location>
        <begin position="123"/>
        <end position="150"/>
    </location>
</feature>
<dbReference type="EMBL" id="FOSQ01000002">
    <property type="protein sequence ID" value="SFK46439.1"/>
    <property type="molecule type" value="Genomic_DNA"/>
</dbReference>
<dbReference type="AlphaFoldDB" id="A0A1I3ZSA4"/>
<keyword evidence="7" id="KW-0653">Protein transport</keyword>
<dbReference type="Pfam" id="PF03544">
    <property type="entry name" value="TonB_C"/>
    <property type="match status" value="1"/>
</dbReference>
<dbReference type="InterPro" id="IPR006260">
    <property type="entry name" value="TonB/TolA_C"/>
</dbReference>
<dbReference type="InterPro" id="IPR051045">
    <property type="entry name" value="TonB-dependent_transducer"/>
</dbReference>
<dbReference type="Proteomes" id="UP000199473">
    <property type="component" value="Unassembled WGS sequence"/>
</dbReference>
<keyword evidence="5" id="KW-0997">Cell inner membrane</keyword>
<keyword evidence="6" id="KW-0812">Transmembrane</keyword>
<dbReference type="InterPro" id="IPR037682">
    <property type="entry name" value="TonB_C"/>
</dbReference>
<keyword evidence="3" id="KW-0813">Transport</keyword>
<keyword evidence="13" id="KW-1185">Reference proteome</keyword>
<evidence type="ECO:0000256" key="8">
    <source>
        <dbReference type="ARBA" id="ARBA00022989"/>
    </source>
</evidence>
<proteinExistence type="inferred from homology"/>
<dbReference type="GO" id="GO:0031992">
    <property type="term" value="F:energy transducer activity"/>
    <property type="evidence" value="ECO:0007669"/>
    <property type="project" value="TreeGrafter"/>
</dbReference>
<dbReference type="PRINTS" id="PR00833">
    <property type="entry name" value="POAALLERGEN"/>
</dbReference>
<keyword evidence="4" id="KW-1003">Cell membrane</keyword>
<dbReference type="SUPFAM" id="SSF74653">
    <property type="entry name" value="TolA/TonB C-terminal domain"/>
    <property type="match status" value="1"/>
</dbReference>
<gene>
    <name evidence="12" type="ORF">SAMN02745775_102674</name>
</gene>
<comment type="similarity">
    <text evidence="2">Belongs to the TonB family.</text>
</comment>
<evidence type="ECO:0000256" key="9">
    <source>
        <dbReference type="ARBA" id="ARBA00023136"/>
    </source>
</evidence>
<feature type="domain" description="TonB C-terminal" evidence="11">
    <location>
        <begin position="186"/>
        <end position="276"/>
    </location>
</feature>
<dbReference type="STRING" id="1123062.SAMN02745775_102674"/>
<evidence type="ECO:0000259" key="11">
    <source>
        <dbReference type="PROSITE" id="PS52015"/>
    </source>
</evidence>
<dbReference type="PROSITE" id="PS52015">
    <property type="entry name" value="TONB_CTD"/>
    <property type="match status" value="1"/>
</dbReference>
<dbReference type="Gene3D" id="3.30.1150.10">
    <property type="match status" value="1"/>
</dbReference>
<evidence type="ECO:0000256" key="4">
    <source>
        <dbReference type="ARBA" id="ARBA00022475"/>
    </source>
</evidence>
<evidence type="ECO:0000313" key="13">
    <source>
        <dbReference type="Proteomes" id="UP000199473"/>
    </source>
</evidence>
<evidence type="ECO:0000256" key="10">
    <source>
        <dbReference type="SAM" id="MobiDB-lite"/>
    </source>
</evidence>
<sequence>MGVAALHRRASLGASVALHGAIAMAAVLPALHMPRPVPAGSLVAVSLVFATPTHGTVGTAPAAALELPAAEARDQAIAEPQELPVTDPGAEVAAPPVIETPVIETLESLSPLPERPVLADMALPPPTARRPAARQDSPARRVARPVAPATADREAAAPAAASVAALANAAAPAATMAVANQPGPTVITAPRYRLPPAPPVYPARAVELGLTGTVLVRARVTPDGSTEETRLWRSSGHALLDTAALAAVRRWAFEPASVDGRRVEAWVEVPVHFRLN</sequence>
<comment type="subcellular location">
    <subcellularLocation>
        <location evidence="1">Cell inner membrane</location>
        <topology evidence="1">Single-pass membrane protein</topology>
        <orientation evidence="1">Periplasmic side</orientation>
    </subcellularLocation>
</comment>
<name>A0A1I3ZSA4_9PROT</name>
<evidence type="ECO:0000256" key="2">
    <source>
        <dbReference type="ARBA" id="ARBA00006555"/>
    </source>
</evidence>
<keyword evidence="8" id="KW-1133">Transmembrane helix</keyword>
<keyword evidence="9" id="KW-0472">Membrane</keyword>
<evidence type="ECO:0000256" key="3">
    <source>
        <dbReference type="ARBA" id="ARBA00022448"/>
    </source>
</evidence>
<dbReference type="GO" id="GO:0055085">
    <property type="term" value="P:transmembrane transport"/>
    <property type="evidence" value="ECO:0007669"/>
    <property type="project" value="InterPro"/>
</dbReference>
<protein>
    <submittedName>
        <fullName evidence="12">Protein TonB</fullName>
    </submittedName>
</protein>
<evidence type="ECO:0000256" key="1">
    <source>
        <dbReference type="ARBA" id="ARBA00004383"/>
    </source>
</evidence>
<evidence type="ECO:0000313" key="12">
    <source>
        <dbReference type="EMBL" id="SFK46439.1"/>
    </source>
</evidence>